<dbReference type="EMBL" id="QGMY01000017">
    <property type="protein sequence ID" value="PWR70035.1"/>
    <property type="molecule type" value="Genomic_DNA"/>
</dbReference>
<proteinExistence type="predicted"/>
<keyword evidence="5" id="KW-0662">Pyridine nucleotide biosynthesis</keyword>
<dbReference type="PANTHER" id="PTHR30573">
    <property type="entry name" value="QUINOLINATE SYNTHETASE A"/>
    <property type="match status" value="1"/>
</dbReference>
<evidence type="ECO:0000256" key="8">
    <source>
        <dbReference type="ARBA" id="ARBA00023004"/>
    </source>
</evidence>
<dbReference type="Gene3D" id="3.40.50.10800">
    <property type="entry name" value="NadA-like"/>
    <property type="match status" value="3"/>
</dbReference>
<dbReference type="NCBIfam" id="TIGR00550">
    <property type="entry name" value="nadA"/>
    <property type="match status" value="1"/>
</dbReference>
<dbReference type="SUPFAM" id="SSF142754">
    <property type="entry name" value="NadA-like"/>
    <property type="match status" value="1"/>
</dbReference>
<evidence type="ECO:0000256" key="9">
    <source>
        <dbReference type="ARBA" id="ARBA00023014"/>
    </source>
</evidence>
<evidence type="ECO:0000256" key="10">
    <source>
        <dbReference type="NCBIfam" id="TIGR00550"/>
    </source>
</evidence>
<dbReference type="PANTHER" id="PTHR30573:SF0">
    <property type="entry name" value="QUINOLINATE SYNTHASE, CHLOROPLASTIC"/>
    <property type="match status" value="1"/>
</dbReference>
<dbReference type="Pfam" id="PF02445">
    <property type="entry name" value="NadA"/>
    <property type="match status" value="1"/>
</dbReference>
<name>A0A2V2MV04_9EURY</name>
<comment type="pathway">
    <text evidence="2">Cofactor biosynthesis; NAD(+) biosynthesis; quinolinate from iminoaspartate: step 1/1.</text>
</comment>
<protein>
    <recommendedName>
        <fullName evidence="3 10">Quinolinate synthase</fullName>
        <ecNumber evidence="3 10">2.5.1.72</ecNumber>
    </recommendedName>
</protein>
<gene>
    <name evidence="11" type="ORF">DK846_15860</name>
</gene>
<keyword evidence="4" id="KW-0004">4Fe-4S</keyword>
<keyword evidence="8" id="KW-0408">Iron</keyword>
<keyword evidence="12" id="KW-1185">Reference proteome</keyword>
<dbReference type="AlphaFoldDB" id="A0A2V2MV04"/>
<evidence type="ECO:0000313" key="11">
    <source>
        <dbReference type="EMBL" id="PWR70035.1"/>
    </source>
</evidence>
<dbReference type="GO" id="GO:0008987">
    <property type="term" value="F:quinolinate synthetase A activity"/>
    <property type="evidence" value="ECO:0007669"/>
    <property type="project" value="UniProtKB-UniRule"/>
</dbReference>
<sequence>MAPDTSQKIRRIKTELNAKILAHNYQVAEIQDVADVVGDSLELALAAKRSDADILIVCGVRFMAETAKILNPDKRVFIPVQDAGCPLADFLTPELILEYRQKYPDAAVVVYVNSSAACKAAADVVCTSGNAVSIVQSLPHLRILFGPDANLAGYVQEQIPQKEIIIMPTDGHCYVHQQFSLEDINNARKTGGLILAHPECPKLIRHKADIVASTGKMIKIIEQSDERVWHIFTEEAMVVRLRSLFPDKKIIGVKDAVCKDMRKTTIEDLIRCITNLQNEMEINKDTFVSARRSLDRMLDASVS</sequence>
<dbReference type="Proteomes" id="UP000245657">
    <property type="component" value="Unassembled WGS sequence"/>
</dbReference>
<evidence type="ECO:0000256" key="3">
    <source>
        <dbReference type="ARBA" id="ARBA00012669"/>
    </source>
</evidence>
<dbReference type="GO" id="GO:0034628">
    <property type="term" value="P:'de novo' NAD+ biosynthetic process from L-aspartate"/>
    <property type="evidence" value="ECO:0007669"/>
    <property type="project" value="TreeGrafter"/>
</dbReference>
<dbReference type="InterPro" id="IPR036094">
    <property type="entry name" value="NadA_sf"/>
</dbReference>
<keyword evidence="9" id="KW-0411">Iron-sulfur</keyword>
<dbReference type="GO" id="GO:0005829">
    <property type="term" value="C:cytosol"/>
    <property type="evidence" value="ECO:0007669"/>
    <property type="project" value="TreeGrafter"/>
</dbReference>
<dbReference type="NCBIfam" id="NF006878">
    <property type="entry name" value="PRK09375.1-2"/>
    <property type="match status" value="1"/>
</dbReference>
<evidence type="ECO:0000256" key="5">
    <source>
        <dbReference type="ARBA" id="ARBA00022642"/>
    </source>
</evidence>
<evidence type="ECO:0000256" key="2">
    <source>
        <dbReference type="ARBA" id="ARBA00005065"/>
    </source>
</evidence>
<evidence type="ECO:0000256" key="1">
    <source>
        <dbReference type="ARBA" id="ARBA00001966"/>
    </source>
</evidence>
<organism evidence="11 12">
    <name type="scientific">Methanospirillum lacunae</name>
    <dbReference type="NCBI Taxonomy" id="668570"/>
    <lineage>
        <taxon>Archaea</taxon>
        <taxon>Methanobacteriati</taxon>
        <taxon>Methanobacteriota</taxon>
        <taxon>Stenosarchaea group</taxon>
        <taxon>Methanomicrobia</taxon>
        <taxon>Methanomicrobiales</taxon>
        <taxon>Methanospirillaceae</taxon>
        <taxon>Methanospirillum</taxon>
    </lineage>
</organism>
<dbReference type="UniPathway" id="UPA00253">
    <property type="reaction ID" value="UER00327"/>
</dbReference>
<comment type="caution">
    <text evidence="11">The sequence shown here is derived from an EMBL/GenBank/DDBJ whole genome shotgun (WGS) entry which is preliminary data.</text>
</comment>
<dbReference type="EC" id="2.5.1.72" evidence="3 10"/>
<dbReference type="GO" id="GO:0046872">
    <property type="term" value="F:metal ion binding"/>
    <property type="evidence" value="ECO:0007669"/>
    <property type="project" value="UniProtKB-KW"/>
</dbReference>
<evidence type="ECO:0000256" key="6">
    <source>
        <dbReference type="ARBA" id="ARBA00022679"/>
    </source>
</evidence>
<dbReference type="GO" id="GO:0051539">
    <property type="term" value="F:4 iron, 4 sulfur cluster binding"/>
    <property type="evidence" value="ECO:0007669"/>
    <property type="project" value="UniProtKB-KW"/>
</dbReference>
<dbReference type="OrthoDB" id="5931at2157"/>
<evidence type="ECO:0000256" key="7">
    <source>
        <dbReference type="ARBA" id="ARBA00022723"/>
    </source>
</evidence>
<reference evidence="11 12" key="1">
    <citation type="submission" date="2018-05" db="EMBL/GenBank/DDBJ databases">
        <title>Draft genome of Methanospirillum lacunae Ki8-1.</title>
        <authorList>
            <person name="Dueholm M.S."/>
            <person name="Nielsen P.H."/>
            <person name="Bakmann L.F."/>
            <person name="Otzen D.E."/>
        </authorList>
    </citation>
    <scope>NUCLEOTIDE SEQUENCE [LARGE SCALE GENOMIC DNA]</scope>
    <source>
        <strain evidence="11 12">Ki8-1</strain>
    </source>
</reference>
<comment type="cofactor">
    <cofactor evidence="1">
        <name>[4Fe-4S] cluster</name>
        <dbReference type="ChEBI" id="CHEBI:49883"/>
    </cofactor>
</comment>
<keyword evidence="6" id="KW-0808">Transferase</keyword>
<evidence type="ECO:0000313" key="12">
    <source>
        <dbReference type="Proteomes" id="UP000245657"/>
    </source>
</evidence>
<keyword evidence="7" id="KW-0479">Metal-binding</keyword>
<dbReference type="InterPro" id="IPR003473">
    <property type="entry name" value="NadA"/>
</dbReference>
<accession>A0A2V2MV04</accession>
<evidence type="ECO:0000256" key="4">
    <source>
        <dbReference type="ARBA" id="ARBA00022485"/>
    </source>
</evidence>